<name>A0A1M5H1V6_9BACE</name>
<dbReference type="OrthoDB" id="837327at2"/>
<dbReference type="RefSeq" id="WP_073404088.1">
    <property type="nucleotide sequence ID" value="NZ_FQTV01000023.1"/>
</dbReference>
<evidence type="ECO:0000313" key="1">
    <source>
        <dbReference type="EMBL" id="SHG09967.1"/>
    </source>
</evidence>
<sequence length="179" mass="21844">MSLDILKKYPELLEILFLDPASRINVLKSIYTRDIQDNPSFRFRGKQIYPIKSDGQIDMDREFTHLTCENVEDVDKDGRKYSRRVFEKDRSSRLHWIRFHIEERLPDNIFVFSVEERDEKKRENIVRTYIYDNFEKYIIVLEPQRNRTSYYLLTAYYLNKPYAEKQIKKKMNKKLDTIV</sequence>
<accession>A0A1M5H1V6</accession>
<keyword evidence="2" id="KW-1185">Reference proteome</keyword>
<organism evidence="1 2">
    <name type="scientific">Bacteroides luti</name>
    <dbReference type="NCBI Taxonomy" id="1297750"/>
    <lineage>
        <taxon>Bacteria</taxon>
        <taxon>Pseudomonadati</taxon>
        <taxon>Bacteroidota</taxon>
        <taxon>Bacteroidia</taxon>
        <taxon>Bacteroidales</taxon>
        <taxon>Bacteroidaceae</taxon>
        <taxon>Bacteroides</taxon>
    </lineage>
</organism>
<dbReference type="AlphaFoldDB" id="A0A1M5H1V6"/>
<evidence type="ECO:0008006" key="3">
    <source>
        <dbReference type="Google" id="ProtNLM"/>
    </source>
</evidence>
<gene>
    <name evidence="1" type="ORF">SAMN05444405_12335</name>
</gene>
<evidence type="ECO:0000313" key="2">
    <source>
        <dbReference type="Proteomes" id="UP000184509"/>
    </source>
</evidence>
<dbReference type="Proteomes" id="UP000184509">
    <property type="component" value="Unassembled WGS sequence"/>
</dbReference>
<protein>
    <recommendedName>
        <fullName evidence="3">Phage-Barnase-EndoU-ColicinE5/D-RelE like nuclease 2 domain-containing protein</fullName>
    </recommendedName>
</protein>
<reference evidence="1 2" key="1">
    <citation type="submission" date="2016-11" db="EMBL/GenBank/DDBJ databases">
        <authorList>
            <person name="Jaros S."/>
            <person name="Januszkiewicz K."/>
            <person name="Wedrychowicz H."/>
        </authorList>
    </citation>
    <scope>NUCLEOTIDE SEQUENCE [LARGE SCALE GENOMIC DNA]</scope>
    <source>
        <strain evidence="1 2">DSM 26991</strain>
    </source>
</reference>
<dbReference type="STRING" id="1297750.SAMN05444405_12335"/>
<dbReference type="EMBL" id="FQTV01000023">
    <property type="protein sequence ID" value="SHG09967.1"/>
    <property type="molecule type" value="Genomic_DNA"/>
</dbReference>
<proteinExistence type="predicted"/>